<dbReference type="Proteomes" id="UP000070355">
    <property type="component" value="Unassembled WGS sequence"/>
</dbReference>
<keyword evidence="1" id="KW-0472">Membrane</keyword>
<proteinExistence type="predicted"/>
<organism evidence="2 3">
    <name type="scientific">Gemella haemolysans</name>
    <dbReference type="NCBI Taxonomy" id="1379"/>
    <lineage>
        <taxon>Bacteria</taxon>
        <taxon>Bacillati</taxon>
        <taxon>Bacillota</taxon>
        <taxon>Bacilli</taxon>
        <taxon>Bacillales</taxon>
        <taxon>Gemellaceae</taxon>
        <taxon>Gemella</taxon>
    </lineage>
</organism>
<dbReference type="EMBL" id="LSDC01000029">
    <property type="protein sequence ID" value="KXB62091.1"/>
    <property type="molecule type" value="Genomic_DNA"/>
</dbReference>
<feature type="transmembrane region" description="Helical" evidence="1">
    <location>
        <begin position="6"/>
        <end position="29"/>
    </location>
</feature>
<name>A0A134A2Z9_9BACL</name>
<feature type="transmembrane region" description="Helical" evidence="1">
    <location>
        <begin position="94"/>
        <end position="113"/>
    </location>
</feature>
<comment type="caution">
    <text evidence="2">The sequence shown here is derived from an EMBL/GenBank/DDBJ whole genome shotgun (WGS) entry which is preliminary data.</text>
</comment>
<accession>A0A134A2Z9</accession>
<evidence type="ECO:0000313" key="2">
    <source>
        <dbReference type="EMBL" id="KXB62091.1"/>
    </source>
</evidence>
<reference evidence="3" key="1">
    <citation type="submission" date="2016-01" db="EMBL/GenBank/DDBJ databases">
        <authorList>
            <person name="Mitreva M."/>
            <person name="Pepin K.H."/>
            <person name="Mihindukulasuriya K.A."/>
            <person name="Fulton R."/>
            <person name="Fronick C."/>
            <person name="O'Laughlin M."/>
            <person name="Miner T."/>
            <person name="Herter B."/>
            <person name="Rosa B.A."/>
            <person name="Cordes M."/>
            <person name="Tomlinson C."/>
            <person name="Wollam A."/>
            <person name="Palsikar V.B."/>
            <person name="Mardis E.R."/>
            <person name="Wilson R.K."/>
        </authorList>
    </citation>
    <scope>NUCLEOTIDE SEQUENCE [LARGE SCALE GENOMIC DNA]</scope>
    <source>
        <strain evidence="3">DNF01167</strain>
    </source>
</reference>
<evidence type="ECO:0000313" key="3">
    <source>
        <dbReference type="Proteomes" id="UP000070355"/>
    </source>
</evidence>
<evidence type="ECO:0000256" key="1">
    <source>
        <dbReference type="SAM" id="Phobius"/>
    </source>
</evidence>
<gene>
    <name evidence="2" type="ORF">HMPREF3186_00504</name>
</gene>
<keyword evidence="1" id="KW-1133">Transmembrane helix</keyword>
<keyword evidence="1" id="KW-0812">Transmembrane</keyword>
<dbReference type="PATRIC" id="fig|1379.3.peg.500"/>
<protein>
    <submittedName>
        <fullName evidence="2">Uncharacterized protein</fullName>
    </submittedName>
</protein>
<dbReference type="AlphaFoldDB" id="A0A134A2Z9"/>
<feature type="transmembrane region" description="Helical" evidence="1">
    <location>
        <begin position="61"/>
        <end position="82"/>
    </location>
</feature>
<sequence length="132" mass="15591">MEVDIMNLEIIFEVFSMIFCIFYLIVFGISRELIKKEKILLTKLSDEEIEHFSTKKTNTKVFWMLNLGTAILCCIYLLISILNKELLIGVFGETLNKVINSIIIVIILLPYLFERINVIRRYNKIKQRIENK</sequence>